<accession>A0A392W1S8</accession>
<keyword evidence="1" id="KW-0548">Nucleotidyltransferase</keyword>
<name>A0A392W1S8_9FABA</name>
<organism evidence="1 2">
    <name type="scientific">Trifolium medium</name>
    <dbReference type="NCBI Taxonomy" id="97028"/>
    <lineage>
        <taxon>Eukaryota</taxon>
        <taxon>Viridiplantae</taxon>
        <taxon>Streptophyta</taxon>
        <taxon>Embryophyta</taxon>
        <taxon>Tracheophyta</taxon>
        <taxon>Spermatophyta</taxon>
        <taxon>Magnoliopsida</taxon>
        <taxon>eudicotyledons</taxon>
        <taxon>Gunneridae</taxon>
        <taxon>Pentapetalae</taxon>
        <taxon>rosids</taxon>
        <taxon>fabids</taxon>
        <taxon>Fabales</taxon>
        <taxon>Fabaceae</taxon>
        <taxon>Papilionoideae</taxon>
        <taxon>50 kb inversion clade</taxon>
        <taxon>NPAAA clade</taxon>
        <taxon>Hologalegina</taxon>
        <taxon>IRL clade</taxon>
        <taxon>Trifolieae</taxon>
        <taxon>Trifolium</taxon>
    </lineage>
</organism>
<comment type="caution">
    <text evidence="1">The sequence shown here is derived from an EMBL/GenBank/DDBJ whole genome shotgun (WGS) entry which is preliminary data.</text>
</comment>
<reference evidence="1 2" key="1">
    <citation type="journal article" date="2018" name="Front. Plant Sci.">
        <title>Red Clover (Trifolium pratense) and Zigzag Clover (T. medium) - A Picture of Genomic Similarities and Differences.</title>
        <authorList>
            <person name="Dluhosova J."/>
            <person name="Istvanek J."/>
            <person name="Nedelnik J."/>
            <person name="Repkova J."/>
        </authorList>
    </citation>
    <scope>NUCLEOTIDE SEQUENCE [LARGE SCALE GENOMIC DNA]</scope>
    <source>
        <strain evidence="2">cv. 10/8</strain>
        <tissue evidence="1">Leaf</tissue>
    </source>
</reference>
<keyword evidence="1" id="KW-0695">RNA-directed DNA polymerase</keyword>
<protein>
    <submittedName>
        <fullName evidence="1">RNA-directed DNA polymerase (Reverse transcriptase)</fullName>
    </submittedName>
</protein>
<proteinExistence type="predicted"/>
<dbReference type="Proteomes" id="UP000265520">
    <property type="component" value="Unassembled WGS sequence"/>
</dbReference>
<evidence type="ECO:0000313" key="2">
    <source>
        <dbReference type="Proteomes" id="UP000265520"/>
    </source>
</evidence>
<feature type="non-terminal residue" evidence="1">
    <location>
        <position position="48"/>
    </location>
</feature>
<evidence type="ECO:0000313" key="1">
    <source>
        <dbReference type="EMBL" id="MCI94588.1"/>
    </source>
</evidence>
<dbReference type="EMBL" id="LXQA011360659">
    <property type="protein sequence ID" value="MCI94588.1"/>
    <property type="molecule type" value="Genomic_DNA"/>
</dbReference>
<dbReference type="AlphaFoldDB" id="A0A392W1S8"/>
<dbReference type="GO" id="GO:0003964">
    <property type="term" value="F:RNA-directed DNA polymerase activity"/>
    <property type="evidence" value="ECO:0007669"/>
    <property type="project" value="UniProtKB-KW"/>
</dbReference>
<keyword evidence="1" id="KW-0808">Transferase</keyword>
<sequence length="48" mass="5525">MDRPRIMNLQFSSISEADAYHLERPFDEEEVKQAVWECDSLKSPGPDG</sequence>
<keyword evidence="2" id="KW-1185">Reference proteome</keyword>